<evidence type="ECO:0000256" key="2">
    <source>
        <dbReference type="ARBA" id="ARBA00023002"/>
    </source>
</evidence>
<keyword evidence="2" id="KW-0560">Oxidoreductase</keyword>
<reference evidence="6 7" key="1">
    <citation type="submission" date="2014-04" db="EMBL/GenBank/DDBJ databases">
        <authorList>
            <consortium name="DOE Joint Genome Institute"/>
            <person name="Kuo A."/>
            <person name="Tarkka M."/>
            <person name="Buscot F."/>
            <person name="Kohler A."/>
            <person name="Nagy L.G."/>
            <person name="Floudas D."/>
            <person name="Copeland A."/>
            <person name="Barry K.W."/>
            <person name="Cichocki N."/>
            <person name="Veneault-Fourrey C."/>
            <person name="LaButti K."/>
            <person name="Lindquist E.A."/>
            <person name="Lipzen A."/>
            <person name="Lundell T."/>
            <person name="Morin E."/>
            <person name="Murat C."/>
            <person name="Sun H."/>
            <person name="Tunlid A."/>
            <person name="Henrissat B."/>
            <person name="Grigoriev I.V."/>
            <person name="Hibbett D.S."/>
            <person name="Martin F."/>
            <person name="Nordberg H.P."/>
            <person name="Cantor M.N."/>
            <person name="Hua S.X."/>
        </authorList>
    </citation>
    <scope>NUCLEOTIDE SEQUENCE [LARGE SCALE GENOMIC DNA]</scope>
    <source>
        <strain evidence="6 7">F 1598</strain>
    </source>
</reference>
<evidence type="ECO:0000256" key="4">
    <source>
        <dbReference type="ARBA" id="ARBA00049364"/>
    </source>
</evidence>
<dbReference type="PANTHER" id="PTHR43747">
    <property type="entry name" value="FAD-BINDING PROTEIN"/>
    <property type="match status" value="1"/>
</dbReference>
<name>A0A0C3B5W2_PILCF</name>
<comment type="similarity">
    <text evidence="1">Belongs to the flavin-dependent halogenase family.</text>
</comment>
<dbReference type="Proteomes" id="UP000054166">
    <property type="component" value="Unassembled WGS sequence"/>
</dbReference>
<organism evidence="6 7">
    <name type="scientific">Piloderma croceum (strain F 1598)</name>
    <dbReference type="NCBI Taxonomy" id="765440"/>
    <lineage>
        <taxon>Eukaryota</taxon>
        <taxon>Fungi</taxon>
        <taxon>Dikarya</taxon>
        <taxon>Basidiomycota</taxon>
        <taxon>Agaricomycotina</taxon>
        <taxon>Agaricomycetes</taxon>
        <taxon>Agaricomycetidae</taxon>
        <taxon>Atheliales</taxon>
        <taxon>Atheliaceae</taxon>
        <taxon>Piloderma</taxon>
    </lineage>
</organism>
<feature type="transmembrane region" description="Helical" evidence="5">
    <location>
        <begin position="551"/>
        <end position="569"/>
    </location>
</feature>
<dbReference type="InterPro" id="IPR006905">
    <property type="entry name" value="Flavin_halogenase"/>
</dbReference>
<dbReference type="GO" id="GO:0004497">
    <property type="term" value="F:monooxygenase activity"/>
    <property type="evidence" value="ECO:0007669"/>
    <property type="project" value="UniProtKB-KW"/>
</dbReference>
<dbReference type="Pfam" id="PF04820">
    <property type="entry name" value="Trp_halogenase"/>
    <property type="match status" value="2"/>
</dbReference>
<evidence type="ECO:0000256" key="5">
    <source>
        <dbReference type="SAM" id="Phobius"/>
    </source>
</evidence>
<gene>
    <name evidence="6" type="ORF">PILCRDRAFT_821377</name>
</gene>
<dbReference type="PRINTS" id="PR00420">
    <property type="entry name" value="RNGMNOXGNASE"/>
</dbReference>
<reference evidence="7" key="2">
    <citation type="submission" date="2015-01" db="EMBL/GenBank/DDBJ databases">
        <title>Evolutionary Origins and Diversification of the Mycorrhizal Mutualists.</title>
        <authorList>
            <consortium name="DOE Joint Genome Institute"/>
            <consortium name="Mycorrhizal Genomics Consortium"/>
            <person name="Kohler A."/>
            <person name="Kuo A."/>
            <person name="Nagy L.G."/>
            <person name="Floudas D."/>
            <person name="Copeland A."/>
            <person name="Barry K.W."/>
            <person name="Cichocki N."/>
            <person name="Veneault-Fourrey C."/>
            <person name="LaButti K."/>
            <person name="Lindquist E.A."/>
            <person name="Lipzen A."/>
            <person name="Lundell T."/>
            <person name="Morin E."/>
            <person name="Murat C."/>
            <person name="Riley R."/>
            <person name="Ohm R."/>
            <person name="Sun H."/>
            <person name="Tunlid A."/>
            <person name="Henrissat B."/>
            <person name="Grigoriev I.V."/>
            <person name="Hibbett D.S."/>
            <person name="Martin F."/>
        </authorList>
    </citation>
    <scope>NUCLEOTIDE SEQUENCE [LARGE SCALE GENOMIC DNA]</scope>
    <source>
        <strain evidence="7">F 1598</strain>
    </source>
</reference>
<keyword evidence="5" id="KW-0812">Transmembrane</keyword>
<keyword evidence="5" id="KW-1133">Transmembrane helix</keyword>
<dbReference type="SUPFAM" id="SSF51905">
    <property type="entry name" value="FAD/NAD(P)-binding domain"/>
    <property type="match status" value="1"/>
</dbReference>
<dbReference type="EMBL" id="KN832998">
    <property type="protein sequence ID" value="KIM81598.1"/>
    <property type="molecule type" value="Genomic_DNA"/>
</dbReference>
<dbReference type="InterPro" id="IPR050816">
    <property type="entry name" value="Flavin-dep_Halogenase_NPB"/>
</dbReference>
<sequence>MSTVIPEKVQILVLGGGPAGSYAASILALEGFDVVLLEAVKFPRYHIGESMLPSCPQFLKLIDLEDTVKNFGFCRKPGAALKLVGEKKEAYTDFVRTDPNNSSWNVTRADFDNILLRQAEKVGVKVFEETRAISINFVNNNPKGRPIAVKWQNSIHRGISGTISFQYLIDATGREGIMAQKYLKHRKVNTSLRNIACWGYWRGAGVYGIGTSRQNAPWFEANTDESGWNWFIPLHNGMTSVGVVINEVAGSQRKAATKRANGGVAPTLKEHYLDCLTLTPGLIDLLGDGKLVEDGPYPVVQSASDFSYNAPTYSGDHYRLIGDAAAFIDPFFSSGVHLAFTGGLAAAVSIASSIRGEFSEAEVCKYHDAKIGIAYTRFLVVVLSAYKQMRAQDRSVLSDFDEDNFDRAFDIIRPVIQGDSDVGRRMSEDELQKVIALCGGVFLPVGPDVHARVVPRLDNKLLDPQGPIVTPEEIEALVPDDIEAQLVLKEINARKGAGGVFLSVGSSFDEITEGFSARVIRGHIGLISHESKAMPTTPMPLRKFGKAKPFYLSRSLLLFVVVILALLFGKYSTFVVV</sequence>
<dbReference type="OrthoDB" id="3340390at2759"/>
<keyword evidence="5" id="KW-0472">Membrane</keyword>
<dbReference type="InterPro" id="IPR036188">
    <property type="entry name" value="FAD/NAD-bd_sf"/>
</dbReference>
<dbReference type="GO" id="GO:0044550">
    <property type="term" value="P:secondary metabolite biosynthetic process"/>
    <property type="evidence" value="ECO:0007669"/>
    <property type="project" value="UniProtKB-ARBA"/>
</dbReference>
<dbReference type="GO" id="GO:0140907">
    <property type="term" value="F:flavin-dependent halogenase activity"/>
    <property type="evidence" value="ECO:0007669"/>
    <property type="project" value="UniProtKB-ARBA"/>
</dbReference>
<accession>A0A0C3B5W2</accession>
<evidence type="ECO:0008006" key="8">
    <source>
        <dbReference type="Google" id="ProtNLM"/>
    </source>
</evidence>
<evidence type="ECO:0000313" key="6">
    <source>
        <dbReference type="EMBL" id="KIM81598.1"/>
    </source>
</evidence>
<keyword evidence="7" id="KW-1185">Reference proteome</keyword>
<evidence type="ECO:0000256" key="3">
    <source>
        <dbReference type="ARBA" id="ARBA00023033"/>
    </source>
</evidence>
<dbReference type="Gene3D" id="3.50.50.60">
    <property type="entry name" value="FAD/NAD(P)-binding domain"/>
    <property type="match status" value="1"/>
</dbReference>
<comment type="catalytic activity">
    <reaction evidence="4">
        <text>melleolide F + FADH2 + chloride + O2 = 6'-chloromelleolide F + FAD + 2 H2O + H(+)</text>
        <dbReference type="Rhea" id="RHEA:67160"/>
        <dbReference type="ChEBI" id="CHEBI:15377"/>
        <dbReference type="ChEBI" id="CHEBI:15378"/>
        <dbReference type="ChEBI" id="CHEBI:15379"/>
        <dbReference type="ChEBI" id="CHEBI:17996"/>
        <dbReference type="ChEBI" id="CHEBI:57692"/>
        <dbReference type="ChEBI" id="CHEBI:58307"/>
        <dbReference type="ChEBI" id="CHEBI:167712"/>
        <dbReference type="ChEBI" id="CHEBI:167713"/>
    </reaction>
    <physiologicalReaction direction="left-to-right" evidence="4">
        <dbReference type="Rhea" id="RHEA:67161"/>
    </physiologicalReaction>
</comment>
<protein>
    <recommendedName>
        <fullName evidence="8">FAD-binding domain-containing protein</fullName>
    </recommendedName>
</protein>
<dbReference type="STRING" id="765440.A0A0C3B5W2"/>
<dbReference type="AlphaFoldDB" id="A0A0C3B5W2"/>
<dbReference type="HOGENOM" id="CLU_024648_4_2_1"/>
<evidence type="ECO:0000313" key="7">
    <source>
        <dbReference type="Proteomes" id="UP000054166"/>
    </source>
</evidence>
<dbReference type="PANTHER" id="PTHR43747:SF5">
    <property type="entry name" value="FAD-BINDING DOMAIN-CONTAINING PROTEIN"/>
    <property type="match status" value="1"/>
</dbReference>
<proteinExistence type="inferred from homology"/>
<keyword evidence="3" id="KW-0503">Monooxygenase</keyword>
<dbReference type="InParanoid" id="A0A0C3B5W2"/>
<evidence type="ECO:0000256" key="1">
    <source>
        <dbReference type="ARBA" id="ARBA00005706"/>
    </source>
</evidence>